<keyword evidence="1" id="KW-0051">Antiviral defense</keyword>
<evidence type="ECO:0000313" key="2">
    <source>
        <dbReference type="EMBL" id="EPC16818.1"/>
    </source>
</evidence>
<dbReference type="AlphaFoldDB" id="A0A8E0I3N6"/>
<dbReference type="NCBIfam" id="TIGR02593">
    <property type="entry name" value="CRISPR_cas5"/>
    <property type="match status" value="1"/>
</dbReference>
<name>A0A8E0I3N6_LACPA</name>
<dbReference type="RefSeq" id="WP_003586652.1">
    <property type="nucleotide sequence ID" value="NZ_ANKW01000064.1"/>
</dbReference>
<accession>A0A8E0I3N6</accession>
<dbReference type="EMBL" id="ANKW01000064">
    <property type="protein sequence ID" value="EPC16818.1"/>
    <property type="molecule type" value="Genomic_DNA"/>
</dbReference>
<dbReference type="Gene3D" id="3.30.70.2660">
    <property type="match status" value="1"/>
</dbReference>
<dbReference type="InterPro" id="IPR021124">
    <property type="entry name" value="CRISPR-assoc_prot_Cas5"/>
</dbReference>
<evidence type="ECO:0000256" key="1">
    <source>
        <dbReference type="ARBA" id="ARBA00023118"/>
    </source>
</evidence>
<dbReference type="InterPro" id="IPR010147">
    <property type="entry name" value="CRISPR-assoc_prot_CasD"/>
</dbReference>
<dbReference type="GO" id="GO:0003723">
    <property type="term" value="F:RNA binding"/>
    <property type="evidence" value="ECO:0007669"/>
    <property type="project" value="InterPro"/>
</dbReference>
<dbReference type="InterPro" id="IPR013422">
    <property type="entry name" value="CRISPR-assoc_prot_Cas5_N"/>
</dbReference>
<dbReference type="CDD" id="cd09645">
    <property type="entry name" value="Cas5_I-E"/>
    <property type="match status" value="1"/>
</dbReference>
<dbReference type="Pfam" id="PF09704">
    <property type="entry name" value="Cas_Cas5d"/>
    <property type="match status" value="1"/>
</dbReference>
<dbReference type="GO" id="GO:0051607">
    <property type="term" value="P:defense response to virus"/>
    <property type="evidence" value="ECO:0007669"/>
    <property type="project" value="UniProtKB-KW"/>
</dbReference>
<dbReference type="Proteomes" id="UP000014281">
    <property type="component" value="Unassembled WGS sequence"/>
</dbReference>
<organism evidence="2 3">
    <name type="scientific">Lacticaseibacillus paracasei subsp. paracasei Lpp122</name>
    <dbReference type="NCBI Taxonomy" id="1256218"/>
    <lineage>
        <taxon>Bacteria</taxon>
        <taxon>Bacillati</taxon>
        <taxon>Bacillota</taxon>
        <taxon>Bacilli</taxon>
        <taxon>Lactobacillales</taxon>
        <taxon>Lactobacillaceae</taxon>
        <taxon>Lacticaseibacillus</taxon>
    </lineage>
</organism>
<sequence length="236" mass="26481">MKTISIRLTSPLQSYGNEAQFARRTTGDYPSKSAIVGMLAAALGYQRDDPAINALNDLLFAVRVDQPGQVMTEFQTAEWKPGTRKLTYRDLLQDAVFVVAIGSEDEAWLDRLAEALRHPRFQLYLGRRANVPAGVLKIQTFAGQDPVGVLAQLPWQASRWYQRRSRRQASMSVQLIADAVLLPERRADLVRDAVHSFDQKHRQYSFRPIAVTKVQLANPEYKPAPTATAQDAFGQV</sequence>
<protein>
    <submittedName>
        <fullName evidence="2">CRISPR-associated protein</fullName>
    </submittedName>
</protein>
<dbReference type="NCBIfam" id="TIGR01868">
    <property type="entry name" value="casD_Cas5e"/>
    <property type="match status" value="1"/>
</dbReference>
<proteinExistence type="predicted"/>
<comment type="caution">
    <text evidence="2">The sequence shown here is derived from an EMBL/GenBank/DDBJ whole genome shotgun (WGS) entry which is preliminary data.</text>
</comment>
<gene>
    <name evidence="2" type="ORF">Lpp122_2358</name>
</gene>
<reference evidence="2 3" key="1">
    <citation type="journal article" date="2013" name="PLoS ONE">
        <title>Lactobacillus paracasei comparative genomics: towards species pan-genome definition and exploitation of diversity.</title>
        <authorList>
            <person name="Smokvina T."/>
            <person name="Wels M."/>
            <person name="Polka J."/>
            <person name="Chervaux C."/>
            <person name="Brisse S."/>
            <person name="Boekhorst J."/>
            <person name="van Hylckama Vlieg J.E."/>
            <person name="Siezen R.J."/>
        </authorList>
    </citation>
    <scope>NUCLEOTIDE SEQUENCE [LARGE SCALE GENOMIC DNA]</scope>
    <source>
        <strain evidence="2 3">Lpp122</strain>
    </source>
</reference>
<evidence type="ECO:0000313" key="3">
    <source>
        <dbReference type="Proteomes" id="UP000014281"/>
    </source>
</evidence>
<dbReference type="GO" id="GO:0043571">
    <property type="term" value="P:maintenance of CRISPR repeat elements"/>
    <property type="evidence" value="ECO:0007669"/>
    <property type="project" value="InterPro"/>
</dbReference>